<comment type="caution">
    <text evidence="2">The sequence shown here is derived from an EMBL/GenBank/DDBJ whole genome shotgun (WGS) entry which is preliminary data.</text>
</comment>
<dbReference type="EMBL" id="JAGDFM010000256">
    <property type="protein sequence ID" value="KAG7381205.1"/>
    <property type="molecule type" value="Genomic_DNA"/>
</dbReference>
<dbReference type="Proteomes" id="UP000694044">
    <property type="component" value="Unassembled WGS sequence"/>
</dbReference>
<name>A0A8T1VIW3_9STRA</name>
<reference evidence="2" key="1">
    <citation type="submission" date="2021-02" db="EMBL/GenBank/DDBJ databases">
        <authorList>
            <person name="Palmer J.M."/>
        </authorList>
    </citation>
    <scope>NUCLEOTIDE SEQUENCE</scope>
    <source>
        <strain evidence="2">SCRP734</strain>
    </source>
</reference>
<evidence type="ECO:0000313" key="2">
    <source>
        <dbReference type="EMBL" id="KAG7381205.1"/>
    </source>
</evidence>
<proteinExistence type="predicted"/>
<accession>A0A8T1VIW3</accession>
<evidence type="ECO:0000256" key="1">
    <source>
        <dbReference type="SAM" id="MobiDB-lite"/>
    </source>
</evidence>
<keyword evidence="3" id="KW-1185">Reference proteome</keyword>
<feature type="compositionally biased region" description="Basic residues" evidence="1">
    <location>
        <begin position="194"/>
        <end position="205"/>
    </location>
</feature>
<dbReference type="AlphaFoldDB" id="A0A8T1VIW3"/>
<evidence type="ECO:0000313" key="3">
    <source>
        <dbReference type="Proteomes" id="UP000694044"/>
    </source>
</evidence>
<dbReference type="OrthoDB" id="66690at2759"/>
<sequence>MTGATEVCRRAGDIPTAPTSDDGASGAMSVVVAVEKSLLRTLAFVLYQLDRNCAKYCASSILQWYMQLQTQLPVAAVDSLDRVADSVISLSDAQFTDFWRSLVAKELDEASYGRHQILCPRRQHRHLCTVEDDAASTSTADDHDVHEQEQHVVKSFYQQLFLGIQRFFAAEPSNKGRTQTPCTSPVDLMDSSHRQPHRSTRHQYHGMHDTGYASDCSMSDVEGSDDEFEPGWTVEYMEQESNIPSAMSRRMAKMMHSNVPVNLFRATVTLSGCDDDDRSMEYYMGAVTPGSFPPTPITRDLQTRRMNHYTITVLDHATLTLRLLTEENYGS</sequence>
<protein>
    <submittedName>
        <fullName evidence="2">Uncharacterized protein</fullName>
    </submittedName>
</protein>
<gene>
    <name evidence="2" type="ORF">PHYPSEUDO_006291</name>
</gene>
<feature type="region of interest" description="Disordered" evidence="1">
    <location>
        <begin position="1"/>
        <end position="24"/>
    </location>
</feature>
<organism evidence="2 3">
    <name type="scientific">Phytophthora pseudosyringae</name>
    <dbReference type="NCBI Taxonomy" id="221518"/>
    <lineage>
        <taxon>Eukaryota</taxon>
        <taxon>Sar</taxon>
        <taxon>Stramenopiles</taxon>
        <taxon>Oomycota</taxon>
        <taxon>Peronosporomycetes</taxon>
        <taxon>Peronosporales</taxon>
        <taxon>Peronosporaceae</taxon>
        <taxon>Phytophthora</taxon>
    </lineage>
</organism>
<feature type="region of interest" description="Disordered" evidence="1">
    <location>
        <begin position="172"/>
        <end position="206"/>
    </location>
</feature>